<dbReference type="Pfam" id="PF00535">
    <property type="entry name" value="Glycos_transf_2"/>
    <property type="match status" value="1"/>
</dbReference>
<gene>
    <name evidence="4" type="ORF">GTO85_10480</name>
</gene>
<accession>A0A7H9EAK7</accession>
<sequence length="320" mass="37769">MQPILSIVVPVYNVEPYVKSCIESILNNKLDDKTEVIIVDDGSTDNSISRVKELIKDNKHFTVYKKSNGGLSSARNYGIQHAHGKWIWFIDSDDCISKYSISYLINNIVEYNNSDVFIFRYKMFSNDFEIEDINPPQTVKKLNLPQAMKTLLNMEYASFAWNKIFKKNLFEDLEFPVGRNYEDMSIMYKIYEKANNITLLPGILYYYRQRQASILHNNSIKNLRDAAIAHYEMYKFMKLNFPDLSTQLERDTVIRIISYFHRLPKKSIDSHNELVHFIKYDVKINDYNTRYKIELQAIRHSYLMFKVIGKIGAIKRKLEK</sequence>
<evidence type="ECO:0000256" key="1">
    <source>
        <dbReference type="ARBA" id="ARBA00022676"/>
    </source>
</evidence>
<evidence type="ECO:0000313" key="4">
    <source>
        <dbReference type="EMBL" id="QLL74723.1"/>
    </source>
</evidence>
<dbReference type="GO" id="GO:0016757">
    <property type="term" value="F:glycosyltransferase activity"/>
    <property type="evidence" value="ECO:0007669"/>
    <property type="project" value="UniProtKB-KW"/>
</dbReference>
<keyword evidence="2 4" id="KW-0808">Transferase</keyword>
<evidence type="ECO:0000313" key="5">
    <source>
        <dbReference type="Proteomes" id="UP000510660"/>
    </source>
</evidence>
<evidence type="ECO:0000259" key="3">
    <source>
        <dbReference type="Pfam" id="PF00535"/>
    </source>
</evidence>
<dbReference type="InterPro" id="IPR029044">
    <property type="entry name" value="Nucleotide-diphossugar_trans"/>
</dbReference>
<dbReference type="RefSeq" id="WP_180860995.1">
    <property type="nucleotide sequence ID" value="NZ_CP047415.1"/>
</dbReference>
<dbReference type="Proteomes" id="UP000510660">
    <property type="component" value="Chromosome"/>
</dbReference>
<dbReference type="PANTHER" id="PTHR22916:SF51">
    <property type="entry name" value="GLYCOSYLTRANSFERASE EPSH-RELATED"/>
    <property type="match status" value="1"/>
</dbReference>
<reference evidence="4 5" key="1">
    <citation type="submission" date="2020-01" db="EMBL/GenBank/DDBJ databases">
        <title>Complete and circular genome sequences of six lactobacillus isolates from horses.</title>
        <authorList>
            <person name="Hassan H.M."/>
        </authorList>
    </citation>
    <scope>NUCLEOTIDE SEQUENCE [LARGE SCALE GENOMIC DNA]</scope>
    <source>
        <strain evidence="4 5">1D</strain>
    </source>
</reference>
<evidence type="ECO:0000256" key="2">
    <source>
        <dbReference type="ARBA" id="ARBA00022679"/>
    </source>
</evidence>
<dbReference type="Gene3D" id="3.90.550.10">
    <property type="entry name" value="Spore Coat Polysaccharide Biosynthesis Protein SpsA, Chain A"/>
    <property type="match status" value="1"/>
</dbReference>
<dbReference type="CDD" id="cd00761">
    <property type="entry name" value="Glyco_tranf_GTA_type"/>
    <property type="match status" value="1"/>
</dbReference>
<feature type="domain" description="Glycosyltransferase 2-like" evidence="3">
    <location>
        <begin position="6"/>
        <end position="141"/>
    </location>
</feature>
<dbReference type="EMBL" id="CP047415">
    <property type="protein sequence ID" value="QLL74723.1"/>
    <property type="molecule type" value="Genomic_DNA"/>
</dbReference>
<keyword evidence="1" id="KW-0328">Glycosyltransferase</keyword>
<dbReference type="SUPFAM" id="SSF53448">
    <property type="entry name" value="Nucleotide-diphospho-sugar transferases"/>
    <property type="match status" value="1"/>
</dbReference>
<dbReference type="InterPro" id="IPR001173">
    <property type="entry name" value="Glyco_trans_2-like"/>
</dbReference>
<proteinExistence type="predicted"/>
<protein>
    <submittedName>
        <fullName evidence="4">Glycosyltransferase</fullName>
    </submittedName>
</protein>
<dbReference type="PANTHER" id="PTHR22916">
    <property type="entry name" value="GLYCOSYLTRANSFERASE"/>
    <property type="match status" value="1"/>
</dbReference>
<dbReference type="AlphaFoldDB" id="A0A7H9EAK7"/>
<organism evidence="4 5">
    <name type="scientific">Lactobacillus crispatus</name>
    <dbReference type="NCBI Taxonomy" id="47770"/>
    <lineage>
        <taxon>Bacteria</taxon>
        <taxon>Bacillati</taxon>
        <taxon>Bacillota</taxon>
        <taxon>Bacilli</taxon>
        <taxon>Lactobacillales</taxon>
        <taxon>Lactobacillaceae</taxon>
        <taxon>Lactobacillus</taxon>
    </lineage>
</organism>
<name>A0A7H9EAK7_9LACO</name>